<gene>
    <name evidence="1" type="ORF">ACCI49_00430</name>
</gene>
<dbReference type="EMBL" id="JBGMEK010000001">
    <property type="protein sequence ID" value="MFA0809368.1"/>
    <property type="molecule type" value="Genomic_DNA"/>
</dbReference>
<name>A0ABV4NUD2_9GAMM</name>
<organism evidence="1 2">
    <name type="scientific">Microbulbifer epialgicus</name>
    <dbReference type="NCBI Taxonomy" id="393907"/>
    <lineage>
        <taxon>Bacteria</taxon>
        <taxon>Pseudomonadati</taxon>
        <taxon>Pseudomonadota</taxon>
        <taxon>Gammaproteobacteria</taxon>
        <taxon>Cellvibrionales</taxon>
        <taxon>Microbulbiferaceae</taxon>
        <taxon>Microbulbifer</taxon>
    </lineage>
</organism>
<evidence type="ECO:0008006" key="3">
    <source>
        <dbReference type="Google" id="ProtNLM"/>
    </source>
</evidence>
<evidence type="ECO:0000313" key="2">
    <source>
        <dbReference type="Proteomes" id="UP001569428"/>
    </source>
</evidence>
<comment type="caution">
    <text evidence="1">The sequence shown here is derived from an EMBL/GenBank/DDBJ whole genome shotgun (WGS) entry which is preliminary data.</text>
</comment>
<dbReference type="Proteomes" id="UP001569428">
    <property type="component" value="Unassembled WGS sequence"/>
</dbReference>
<dbReference type="RefSeq" id="WP_371836989.1">
    <property type="nucleotide sequence ID" value="NZ_JBGMEK010000001.1"/>
</dbReference>
<proteinExistence type="predicted"/>
<protein>
    <recommendedName>
        <fullName evidence="3">Phage protein</fullName>
    </recommendedName>
</protein>
<keyword evidence="2" id="KW-1185">Reference proteome</keyword>
<sequence length="101" mass="11627">MQATKVTGTGYVATSEIDTEEQIAFYGEGETAKKALEVFQTSGEFKDYCDCNSVNDGEEVEVRIYKAIYKDDPEWNEEEFNEDFDWVVGECVDTKQLTYYK</sequence>
<accession>A0ABV4NUD2</accession>
<evidence type="ECO:0000313" key="1">
    <source>
        <dbReference type="EMBL" id="MFA0809368.1"/>
    </source>
</evidence>
<reference evidence="1 2" key="1">
    <citation type="submission" date="2024-08" db="EMBL/GenBank/DDBJ databases">
        <authorList>
            <person name="Ishaq N."/>
        </authorList>
    </citation>
    <scope>NUCLEOTIDE SEQUENCE [LARGE SCALE GENOMIC DNA]</scope>
    <source>
        <strain evidence="1 2">DSM 18651</strain>
    </source>
</reference>